<organism evidence="2 3">
    <name type="scientific">Rhodocyclus gracilis</name>
    <dbReference type="NCBI Taxonomy" id="2929842"/>
    <lineage>
        <taxon>Bacteria</taxon>
        <taxon>Pseudomonadati</taxon>
        <taxon>Pseudomonadota</taxon>
        <taxon>Betaproteobacteria</taxon>
        <taxon>Rhodocyclales</taxon>
        <taxon>Rhodocyclaceae</taxon>
        <taxon>Rhodocyclus</taxon>
    </lineage>
</organism>
<feature type="coiled-coil region" evidence="1">
    <location>
        <begin position="238"/>
        <end position="265"/>
    </location>
</feature>
<dbReference type="RefSeq" id="WP_167682720.1">
    <property type="nucleotide sequence ID" value="NZ_JAATWB010000013.1"/>
</dbReference>
<keyword evidence="1" id="KW-0175">Coiled coil</keyword>
<accession>A0ABX0WK93</accession>
<evidence type="ECO:0000313" key="3">
    <source>
        <dbReference type="Proteomes" id="UP000720344"/>
    </source>
</evidence>
<evidence type="ECO:0000256" key="1">
    <source>
        <dbReference type="SAM" id="Coils"/>
    </source>
</evidence>
<keyword evidence="3" id="KW-1185">Reference proteome</keyword>
<sequence>MLTERFCEELGLSAGSSSADLFLLIEQSGRDPLDGLLVTEEAREAALAFLRNISGYGVRVVKQLALTQQKYCKVQIDGETSPVLVALMKDCAEDLPTEMENLILLAILQDKFNFGSAWRDGPGGRVLKWRGETEGLAIVAEPLPHKREVARTVAALFSLEDAGFQLPVAPPSIAQSSSNINIGSPARHFSEVQGRLVFEAASVTHPKWRFLSLYRILENAYLRSIKEALLEEFDKDANKAVEDARKKLTSEINQLVNLMKSQKLDSQFIAFNDEFEKQLLQRNRYVTALDKTAELESGFGNRDVAVKAVVRFYKMRCSIAHAGTSSVIYEQLPDANAAVIDLLPAVEAIVHGSLNISLP</sequence>
<gene>
    <name evidence="2" type="ORF">HCX48_13070</name>
</gene>
<evidence type="ECO:0000313" key="2">
    <source>
        <dbReference type="EMBL" id="NJA90145.1"/>
    </source>
</evidence>
<name>A0ABX0WK93_9RHOO</name>
<dbReference type="EMBL" id="JAATWB010000013">
    <property type="protein sequence ID" value="NJA90145.1"/>
    <property type="molecule type" value="Genomic_DNA"/>
</dbReference>
<comment type="caution">
    <text evidence="2">The sequence shown here is derived from an EMBL/GenBank/DDBJ whole genome shotgun (WGS) entry which is preliminary data.</text>
</comment>
<dbReference type="Proteomes" id="UP000720344">
    <property type="component" value="Unassembled WGS sequence"/>
</dbReference>
<proteinExistence type="predicted"/>
<reference evidence="3" key="1">
    <citation type="submission" date="2020-03" db="EMBL/GenBank/DDBJ databases">
        <title>Whole-genome sequence of the purple nonsulfur bacterium Rhodocyclus tenuis DSM112.</title>
        <authorList>
            <person name="Kyndt J.A."/>
            <person name="Meyer T.E."/>
        </authorList>
    </citation>
    <scope>NUCLEOTIDE SEQUENCE [LARGE SCALE GENOMIC DNA]</scope>
    <source>
        <strain evidence="3">DSM 112</strain>
    </source>
</reference>
<evidence type="ECO:0008006" key="4">
    <source>
        <dbReference type="Google" id="ProtNLM"/>
    </source>
</evidence>
<protein>
    <recommendedName>
        <fullName evidence="4">Apea-like HEPN domain-containing protein</fullName>
    </recommendedName>
</protein>